<reference evidence="3" key="1">
    <citation type="journal article" date="2018" name="Genome Biol. Evol.">
        <title>Genomics and development of Lentinus tigrinus, a white-rot wood-decaying mushroom with dimorphic fruiting bodies.</title>
        <authorList>
            <person name="Wu B."/>
            <person name="Xu Z."/>
            <person name="Knudson A."/>
            <person name="Carlson A."/>
            <person name="Chen N."/>
            <person name="Kovaka S."/>
            <person name="LaButti K."/>
            <person name="Lipzen A."/>
            <person name="Pennachio C."/>
            <person name="Riley R."/>
            <person name="Schakwitz W."/>
            <person name="Umezawa K."/>
            <person name="Ohm R.A."/>
            <person name="Grigoriev I.V."/>
            <person name="Nagy L.G."/>
            <person name="Gibbons J."/>
            <person name="Hibbett D."/>
        </authorList>
    </citation>
    <scope>NUCLEOTIDE SEQUENCE [LARGE SCALE GENOMIC DNA]</scope>
    <source>
        <strain evidence="3">ALCF2SS1-6</strain>
    </source>
</reference>
<organism evidence="3 4">
    <name type="scientific">Lentinus tigrinus ALCF2SS1-6</name>
    <dbReference type="NCBI Taxonomy" id="1328759"/>
    <lineage>
        <taxon>Eukaryota</taxon>
        <taxon>Fungi</taxon>
        <taxon>Dikarya</taxon>
        <taxon>Basidiomycota</taxon>
        <taxon>Agaricomycotina</taxon>
        <taxon>Agaricomycetes</taxon>
        <taxon>Polyporales</taxon>
        <taxon>Polyporaceae</taxon>
        <taxon>Lentinus</taxon>
    </lineage>
</organism>
<dbReference type="OrthoDB" id="5186at2759"/>
<feature type="region of interest" description="Disordered" evidence="1">
    <location>
        <begin position="1040"/>
        <end position="1075"/>
    </location>
</feature>
<dbReference type="InterPro" id="IPR011704">
    <property type="entry name" value="ATPase_dyneun-rel_AAA"/>
</dbReference>
<dbReference type="InterPro" id="IPR027417">
    <property type="entry name" value="P-loop_NTPase"/>
</dbReference>
<dbReference type="Proteomes" id="UP000313359">
    <property type="component" value="Unassembled WGS sequence"/>
</dbReference>
<feature type="domain" description="ATPase dynein-related AAA" evidence="2">
    <location>
        <begin position="73"/>
        <end position="225"/>
    </location>
</feature>
<dbReference type="Pfam" id="PF07728">
    <property type="entry name" value="AAA_5"/>
    <property type="match status" value="3"/>
</dbReference>
<evidence type="ECO:0000313" key="3">
    <source>
        <dbReference type="EMBL" id="RPD61775.1"/>
    </source>
</evidence>
<dbReference type="GO" id="GO:0005737">
    <property type="term" value="C:cytoplasm"/>
    <property type="evidence" value="ECO:0007669"/>
    <property type="project" value="TreeGrafter"/>
</dbReference>
<dbReference type="FunFam" id="3.40.50.300:FF:000587">
    <property type="entry name" value="von Willebrand factor A domain containing 8"/>
    <property type="match status" value="1"/>
</dbReference>
<name>A0A5C2SDD3_9APHY</name>
<dbReference type="GO" id="GO:0005524">
    <property type="term" value="F:ATP binding"/>
    <property type="evidence" value="ECO:0007669"/>
    <property type="project" value="InterPro"/>
</dbReference>
<dbReference type="PANTHER" id="PTHR21610">
    <property type="entry name" value="VON WILLEBRAND FACTOR A DOMAIN-CONTAINING PROTEIN 8"/>
    <property type="match status" value="1"/>
</dbReference>
<dbReference type="Gene3D" id="3.40.50.300">
    <property type="entry name" value="P-loop containing nucleotide triphosphate hydrolases"/>
    <property type="match status" value="2"/>
</dbReference>
<dbReference type="InterPro" id="IPR036465">
    <property type="entry name" value="vWFA_dom_sf"/>
</dbReference>
<dbReference type="STRING" id="1328759.A0A5C2SDD3"/>
<dbReference type="PANTHER" id="PTHR21610:SF9">
    <property type="entry name" value="VON WILLEBRAND FACTOR A DOMAIN-CONTAINING PROTEIN 8"/>
    <property type="match status" value="1"/>
</dbReference>
<evidence type="ECO:0000259" key="2">
    <source>
        <dbReference type="Pfam" id="PF07728"/>
    </source>
</evidence>
<evidence type="ECO:0000313" key="4">
    <source>
        <dbReference type="Proteomes" id="UP000313359"/>
    </source>
</evidence>
<gene>
    <name evidence="3" type="ORF">L227DRAFT_652493</name>
</gene>
<dbReference type="EMBL" id="ML122261">
    <property type="protein sequence ID" value="RPD61775.1"/>
    <property type="molecule type" value="Genomic_DNA"/>
</dbReference>
<dbReference type="SUPFAM" id="SSF53300">
    <property type="entry name" value="vWA-like"/>
    <property type="match status" value="1"/>
</dbReference>
<proteinExistence type="predicted"/>
<keyword evidence="4" id="KW-1185">Reference proteome</keyword>
<protein>
    <recommendedName>
        <fullName evidence="2">ATPase dynein-related AAA domain-containing protein</fullName>
    </recommendedName>
</protein>
<dbReference type="SUPFAM" id="SSF52540">
    <property type="entry name" value="P-loop containing nucleoside triphosphate hydrolases"/>
    <property type="match status" value="2"/>
</dbReference>
<sequence length="1399" mass="155274">MAHRRLKHVLNGLTPPPKPIGVLKLGDISFDVPTASEPSRLPHGEDVLLDTANLFNLDNLHFMLQKYLLGQDIFLLSQPGPYARRLALTFCRLINSEYEFVALHRDVGETELKQGREIRAGGNLVYVDSAAVRAVKNGRILILEGIEKAERGIMPVLNNLLENREMNLDDGTHIVHPHRYELLDGTEAETSTFIPAHKNFRVIAIAAPVPPYPGYPLDPPFRSRFQARFVDPMGALLALQGIKDPQSASILALPLYQKLRDIIASTQIASESHHSLDAVAKSALPAFPQTALAKATALLSMFPPPDVLSQRQLSRLVLSIHPALIHSPFVAWAMLSHQFEDAGLGELGSPNLAGMDDDDGLLGYRLARIDRVDDRTASIAFDSPSGREVVVSVPAGPHEYLAFPFANPELLGFVPSARFMGLLTSLLQSHALGWDISYTPPALPSTASCSTTLLVRTFSAVLGYELEDVHMYKELGGRELIMRRKIEDGGATSWEPSPLVEGAWEGRLVHLAGLDVIGSTAGSLARFAQDREVELWEQKRIVRRILDGEKPSPDLSVAHPSFRVISTASKSLPIKDWLSDEHANMFFTVPAQPMSHAEEAHILLQTGCAAPVVETLLRFADRYRSSMTSDAVQKNRKLGTRALMRIARRIAKFPAAAEDLHVLLSRAVLAEFLPATEAMNLQNILEDTGIKKRTQPFNPPPEVRDGGVWFPPPSGPQGQGLGATFIPFFDRSQDPEGVSHVPHMDHFYDNSLQTGLMRDLAIDLEVLGEHLVLLGNQGVGKNKVIDRLCQLLGRPREYIQLHRDTTVNQLMFQTVLENGVIKYTDSPLLRAISLGRVIVIDEADKAAEHVVAIFRSLAGHGQLSLADGRRVRQVKEREGDIVVHPNFRLILLANRPGYPFLGNHFLQVLGDNFCCHAVTNPDMASERKLLAQLAPQLSEDVILRLVAAFHDLRRAYESGTLTYPYSLRELLNLVRHMQAYPSDSLEAALRNVFDFDVYKPETISKLADILDHYGLVVKSLGIGAAREAAKKQVLDLKFEPKGDTSLSEPKFGKEDPNNEAHTGGNTWAGGTGGRDTAGLGGRGGYMRLFKGHDIHQIPDALKNDVPDHIKERAREMARLELARRLEELNMSAGDAKGYGSLLAAVEGHIAQLHDLLENLAAREEERVWVKRQTDGELDDSRLTEGLTGEATVYKRRGMAKPEMGRPQMKPKRIRFLFDVSASMYRFQVDGRLKRSMETAVMLMETFDRLTRKEKYVWDIYGHSGDSAVIPLVEADTPLEINDRWKVVDKMEMITQYTFAGDYTVEAIDKAVTEVAKFDADDWFVIALTDANFARYNITAEDLQRVMNRNPKVHTALICIGEGAEASWIPKNLPGRGYRVSNTADIPAVLRSILSTMVDR</sequence>
<dbReference type="InterPro" id="IPR039891">
    <property type="entry name" value="VWA8"/>
</dbReference>
<accession>A0A5C2SDD3</accession>
<feature type="compositionally biased region" description="Gly residues" evidence="1">
    <location>
        <begin position="1066"/>
        <end position="1075"/>
    </location>
</feature>
<feature type="domain" description="ATPase dynein-related AAA" evidence="2">
    <location>
        <begin position="770"/>
        <end position="909"/>
    </location>
</feature>
<dbReference type="GO" id="GO:0016887">
    <property type="term" value="F:ATP hydrolysis activity"/>
    <property type="evidence" value="ECO:0007669"/>
    <property type="project" value="InterPro"/>
</dbReference>
<evidence type="ECO:0000256" key="1">
    <source>
        <dbReference type="SAM" id="MobiDB-lite"/>
    </source>
</evidence>
<feature type="domain" description="ATPase dynein-related AAA" evidence="2">
    <location>
        <begin position="452"/>
        <end position="568"/>
    </location>
</feature>